<keyword evidence="1" id="KW-1133">Transmembrane helix</keyword>
<reference evidence="2 3" key="1">
    <citation type="submission" date="2021-03" db="EMBL/GenBank/DDBJ databases">
        <title>Genomic Encyclopedia of Type Strains, Phase IV (KMG-IV): sequencing the most valuable type-strain genomes for metagenomic binning, comparative biology and taxonomic classification.</title>
        <authorList>
            <person name="Goeker M."/>
        </authorList>
    </citation>
    <scope>NUCLEOTIDE SEQUENCE [LARGE SCALE GENOMIC DNA]</scope>
    <source>
        <strain evidence="2 3">DSM 24950</strain>
    </source>
</reference>
<name>A0ABS4HQB0_9BACL</name>
<evidence type="ECO:0000313" key="3">
    <source>
        <dbReference type="Proteomes" id="UP001519344"/>
    </source>
</evidence>
<evidence type="ECO:0000256" key="1">
    <source>
        <dbReference type="SAM" id="Phobius"/>
    </source>
</evidence>
<proteinExistence type="predicted"/>
<keyword evidence="1" id="KW-0472">Membrane</keyword>
<feature type="transmembrane region" description="Helical" evidence="1">
    <location>
        <begin position="36"/>
        <end position="63"/>
    </location>
</feature>
<protein>
    <recommendedName>
        <fullName evidence="4">DUF2269 family protein</fullName>
    </recommendedName>
</protein>
<dbReference type="EMBL" id="JAGGKV010000001">
    <property type="protein sequence ID" value="MBP1960811.1"/>
    <property type="molecule type" value="Genomic_DNA"/>
</dbReference>
<accession>A0ABS4HQB0</accession>
<keyword evidence="3" id="KW-1185">Reference proteome</keyword>
<feature type="transmembrane region" description="Helical" evidence="1">
    <location>
        <begin position="83"/>
        <end position="105"/>
    </location>
</feature>
<dbReference type="Proteomes" id="UP001519344">
    <property type="component" value="Unassembled WGS sequence"/>
</dbReference>
<evidence type="ECO:0000313" key="2">
    <source>
        <dbReference type="EMBL" id="MBP1960811.1"/>
    </source>
</evidence>
<comment type="caution">
    <text evidence="2">The sequence shown here is derived from an EMBL/GenBank/DDBJ whole genome shotgun (WGS) entry which is preliminary data.</text>
</comment>
<feature type="transmembrane region" description="Helical" evidence="1">
    <location>
        <begin position="117"/>
        <end position="135"/>
    </location>
</feature>
<gene>
    <name evidence="2" type="ORF">J2Z65_000005</name>
</gene>
<feature type="transmembrane region" description="Helical" evidence="1">
    <location>
        <begin position="161"/>
        <end position="182"/>
    </location>
</feature>
<keyword evidence="1" id="KW-0812">Transmembrane</keyword>
<sequence length="194" mass="22378">MIAFLWTLLMVILIAGSVILVGKLRATRLDAKRKKWWVIFHVLFVIMYFTGVLGNFVLTLFTFYLKDRELIYAAHYFIKYFDYYLIVPGALGSLATGIWLAVGAWGITTHYWIIAKWVGNLMTIFFGSIFIGTWIEKAINALSLKELEPIYNPEYLHSQKMILTGSVLVLAILVFLTAISYLKPWGKRKVSQRR</sequence>
<organism evidence="2 3">
    <name type="scientific">Paenibacillus aceris</name>
    <dbReference type="NCBI Taxonomy" id="869555"/>
    <lineage>
        <taxon>Bacteria</taxon>
        <taxon>Bacillati</taxon>
        <taxon>Bacillota</taxon>
        <taxon>Bacilli</taxon>
        <taxon>Bacillales</taxon>
        <taxon>Paenibacillaceae</taxon>
        <taxon>Paenibacillus</taxon>
    </lineage>
</organism>
<feature type="transmembrane region" description="Helical" evidence="1">
    <location>
        <begin position="6"/>
        <end position="24"/>
    </location>
</feature>
<evidence type="ECO:0008006" key="4">
    <source>
        <dbReference type="Google" id="ProtNLM"/>
    </source>
</evidence>
<dbReference type="RefSeq" id="WP_209855590.1">
    <property type="nucleotide sequence ID" value="NZ_JAGGKV010000001.1"/>
</dbReference>